<accession>D8LDD1</accession>
<sequence length="195" mass="21379">MNLGGMEAIAQQVAGKAILDHAKETEQKLDAKLAKLDNMDEDDLDKLREKRKAQLIAAQKIKQDNLSNGHGRYSELPDQPAFFEATKKSKFCKIDAEKSPYLTEKLNIFVMPTILLIKGGHTIHQIRGFEELGGTDDFHEDTLAFVLSQYGVLNFDGEPPSDPTKASAGVNSIAMKMLGKGAARAGAREGDEADY</sequence>
<keyword evidence="1" id="KW-0175">Coiled coil</keyword>
<dbReference type="Proteomes" id="UP000002630">
    <property type="component" value="Unassembled WGS sequence"/>
</dbReference>
<dbReference type="STRING" id="2880.D8LDD1"/>
<dbReference type="EMBL" id="FN649760">
    <property type="protein sequence ID" value="CBN80189.1"/>
    <property type="molecule type" value="Genomic_DNA"/>
</dbReference>
<proteinExistence type="predicted"/>
<dbReference type="OrthoDB" id="10257948at2759"/>
<gene>
    <name evidence="2" type="ORF">Esi_0116_0074</name>
</gene>
<feature type="coiled-coil region" evidence="1">
    <location>
        <begin position="19"/>
        <end position="64"/>
    </location>
</feature>
<dbReference type="FunCoup" id="D8LDD1">
    <property type="interactions" value="284"/>
</dbReference>
<protein>
    <submittedName>
        <fullName evidence="2">Similar to ATP binding protein</fullName>
    </submittedName>
</protein>
<keyword evidence="3" id="KW-1185">Reference proteome</keyword>
<organism evidence="2 3">
    <name type="scientific">Ectocarpus siliculosus</name>
    <name type="common">Brown alga</name>
    <name type="synonym">Conferva siliculosa</name>
    <dbReference type="NCBI Taxonomy" id="2880"/>
    <lineage>
        <taxon>Eukaryota</taxon>
        <taxon>Sar</taxon>
        <taxon>Stramenopiles</taxon>
        <taxon>Ochrophyta</taxon>
        <taxon>PX clade</taxon>
        <taxon>Phaeophyceae</taxon>
        <taxon>Ectocarpales</taxon>
        <taxon>Ectocarpaceae</taxon>
        <taxon>Ectocarpus</taxon>
    </lineage>
</organism>
<dbReference type="SUPFAM" id="SSF52833">
    <property type="entry name" value="Thioredoxin-like"/>
    <property type="match status" value="1"/>
</dbReference>
<dbReference type="AlphaFoldDB" id="D8LDD1"/>
<evidence type="ECO:0000256" key="1">
    <source>
        <dbReference type="SAM" id="Coils"/>
    </source>
</evidence>
<dbReference type="InParanoid" id="D8LDD1"/>
<name>D8LDD1_ECTSI</name>
<dbReference type="Gene3D" id="3.40.30.10">
    <property type="entry name" value="Glutaredoxin"/>
    <property type="match status" value="1"/>
</dbReference>
<dbReference type="InterPro" id="IPR036249">
    <property type="entry name" value="Thioredoxin-like_sf"/>
</dbReference>
<evidence type="ECO:0000313" key="3">
    <source>
        <dbReference type="Proteomes" id="UP000002630"/>
    </source>
</evidence>
<dbReference type="eggNOG" id="KOG1672">
    <property type="taxonomic scope" value="Eukaryota"/>
</dbReference>
<dbReference type="PANTHER" id="PTHR21148">
    <property type="entry name" value="THIOREDOXIN DOMAIN-CONTAINING PROTEIN 9"/>
    <property type="match status" value="1"/>
</dbReference>
<evidence type="ECO:0000313" key="2">
    <source>
        <dbReference type="EMBL" id="CBN80189.1"/>
    </source>
</evidence>
<reference evidence="2 3" key="1">
    <citation type="journal article" date="2010" name="Nature">
        <title>The Ectocarpus genome and the independent evolution of multicellularity in brown algae.</title>
        <authorList>
            <person name="Cock J.M."/>
            <person name="Sterck L."/>
            <person name="Rouze P."/>
            <person name="Scornet D."/>
            <person name="Allen A.E."/>
            <person name="Amoutzias G."/>
            <person name="Anthouard V."/>
            <person name="Artiguenave F."/>
            <person name="Aury J.M."/>
            <person name="Badger J.H."/>
            <person name="Beszteri B."/>
            <person name="Billiau K."/>
            <person name="Bonnet E."/>
            <person name="Bothwell J.H."/>
            <person name="Bowler C."/>
            <person name="Boyen C."/>
            <person name="Brownlee C."/>
            <person name="Carrano C.J."/>
            <person name="Charrier B."/>
            <person name="Cho G.Y."/>
            <person name="Coelho S.M."/>
            <person name="Collen J."/>
            <person name="Corre E."/>
            <person name="Da Silva C."/>
            <person name="Delage L."/>
            <person name="Delaroque N."/>
            <person name="Dittami S.M."/>
            <person name="Doulbeau S."/>
            <person name="Elias M."/>
            <person name="Farnham G."/>
            <person name="Gachon C.M."/>
            <person name="Gschloessl B."/>
            <person name="Heesch S."/>
            <person name="Jabbari K."/>
            <person name="Jubin C."/>
            <person name="Kawai H."/>
            <person name="Kimura K."/>
            <person name="Kloareg B."/>
            <person name="Kupper F.C."/>
            <person name="Lang D."/>
            <person name="Le Bail A."/>
            <person name="Leblanc C."/>
            <person name="Lerouge P."/>
            <person name="Lohr M."/>
            <person name="Lopez P.J."/>
            <person name="Martens C."/>
            <person name="Maumus F."/>
            <person name="Michel G."/>
            <person name="Miranda-Saavedra D."/>
            <person name="Morales J."/>
            <person name="Moreau H."/>
            <person name="Motomura T."/>
            <person name="Nagasato C."/>
            <person name="Napoli C.A."/>
            <person name="Nelson D.R."/>
            <person name="Nyvall-Collen P."/>
            <person name="Peters A.F."/>
            <person name="Pommier C."/>
            <person name="Potin P."/>
            <person name="Poulain J."/>
            <person name="Quesneville H."/>
            <person name="Read B."/>
            <person name="Rensing S.A."/>
            <person name="Ritter A."/>
            <person name="Rousvoal S."/>
            <person name="Samanta M."/>
            <person name="Samson G."/>
            <person name="Schroeder D.C."/>
            <person name="Segurens B."/>
            <person name="Strittmatter M."/>
            <person name="Tonon T."/>
            <person name="Tregear J.W."/>
            <person name="Valentin K."/>
            <person name="von Dassow P."/>
            <person name="Yamagishi T."/>
            <person name="Van de Peer Y."/>
            <person name="Wincker P."/>
        </authorList>
    </citation>
    <scope>NUCLEOTIDE SEQUENCE [LARGE SCALE GENOMIC DNA]</scope>
    <source>
        <strain evidence="3">Ec32 / CCAP1310/4</strain>
    </source>
</reference>